<evidence type="ECO:0000313" key="2">
    <source>
        <dbReference type="Proteomes" id="UP000198894"/>
    </source>
</evidence>
<protein>
    <recommendedName>
        <fullName evidence="3">Pyrroloquinoline quinone peptide PqqA</fullName>
    </recommendedName>
</protein>
<dbReference type="Proteomes" id="UP000198894">
    <property type="component" value="Unassembled WGS sequence"/>
</dbReference>
<name>A0A1G9BBK5_9HYPH</name>
<organism evidence="1 2">
    <name type="scientific">Mesorhizobium muleiense</name>
    <dbReference type="NCBI Taxonomy" id="1004279"/>
    <lineage>
        <taxon>Bacteria</taxon>
        <taxon>Pseudomonadati</taxon>
        <taxon>Pseudomonadota</taxon>
        <taxon>Alphaproteobacteria</taxon>
        <taxon>Hyphomicrobiales</taxon>
        <taxon>Phyllobacteriaceae</taxon>
        <taxon>Mesorhizobium</taxon>
    </lineage>
</organism>
<accession>A0A1G9BBK5</accession>
<evidence type="ECO:0000313" key="1">
    <source>
        <dbReference type="EMBL" id="SDK36962.1"/>
    </source>
</evidence>
<reference evidence="2" key="1">
    <citation type="submission" date="2016-10" db="EMBL/GenBank/DDBJ databases">
        <authorList>
            <person name="Varghese N."/>
            <person name="Submissions S."/>
        </authorList>
    </citation>
    <scope>NUCLEOTIDE SEQUENCE [LARGE SCALE GENOMIC DNA]</scope>
    <source>
        <strain evidence="2">CGMCC 1.11022</strain>
    </source>
</reference>
<evidence type="ECO:0008006" key="3">
    <source>
        <dbReference type="Google" id="ProtNLM"/>
    </source>
</evidence>
<gene>
    <name evidence="1" type="ORF">SAMN05428953_114132</name>
</gene>
<dbReference type="AlphaFoldDB" id="A0A1G9BBK5"/>
<dbReference type="RefSeq" id="WP_101918690.1">
    <property type="nucleotide sequence ID" value="NZ_JAKHFR010000032.1"/>
</dbReference>
<proteinExistence type="predicted"/>
<dbReference type="EMBL" id="FNEE01000014">
    <property type="protein sequence ID" value="SDK36962.1"/>
    <property type="molecule type" value="Genomic_DNA"/>
</dbReference>
<sequence>MKKSWTKPTMCQVAAGFEISRYLPAEITPKK</sequence>
<keyword evidence="2" id="KW-1185">Reference proteome</keyword>